<proteinExistence type="predicted"/>
<evidence type="ECO:0000313" key="3">
    <source>
        <dbReference type="Proteomes" id="UP001595904"/>
    </source>
</evidence>
<dbReference type="RefSeq" id="WP_380601369.1">
    <property type="nucleotide sequence ID" value="NZ_JBHSDU010000014.1"/>
</dbReference>
<reference evidence="3" key="1">
    <citation type="journal article" date="2019" name="Int. J. Syst. Evol. Microbiol.">
        <title>The Global Catalogue of Microorganisms (GCM) 10K type strain sequencing project: providing services to taxonomists for standard genome sequencing and annotation.</title>
        <authorList>
            <consortium name="The Broad Institute Genomics Platform"/>
            <consortium name="The Broad Institute Genome Sequencing Center for Infectious Disease"/>
            <person name="Wu L."/>
            <person name="Ma J."/>
        </authorList>
    </citation>
    <scope>NUCLEOTIDE SEQUENCE [LARGE SCALE GENOMIC DNA]</scope>
    <source>
        <strain evidence="3">CGMCC 1.10759</strain>
    </source>
</reference>
<dbReference type="EMBL" id="JBHSDU010000014">
    <property type="protein sequence ID" value="MFC4312196.1"/>
    <property type="molecule type" value="Genomic_DNA"/>
</dbReference>
<name>A0ABV8SX62_9GAMM</name>
<feature type="chain" id="PRO_5045613369" evidence="1">
    <location>
        <begin position="33"/>
        <end position="161"/>
    </location>
</feature>
<protein>
    <submittedName>
        <fullName evidence="2">Uncharacterized protein</fullName>
    </submittedName>
</protein>
<evidence type="ECO:0000313" key="2">
    <source>
        <dbReference type="EMBL" id="MFC4312196.1"/>
    </source>
</evidence>
<gene>
    <name evidence="2" type="ORF">ACFPN2_24150</name>
</gene>
<evidence type="ECO:0000256" key="1">
    <source>
        <dbReference type="SAM" id="SignalP"/>
    </source>
</evidence>
<feature type="signal peptide" evidence="1">
    <location>
        <begin position="1"/>
        <end position="32"/>
    </location>
</feature>
<comment type="caution">
    <text evidence="2">The sequence shown here is derived from an EMBL/GenBank/DDBJ whole genome shotgun (WGS) entry which is preliminary data.</text>
</comment>
<organism evidence="2 3">
    <name type="scientific">Steroidobacter flavus</name>
    <dbReference type="NCBI Taxonomy" id="1842136"/>
    <lineage>
        <taxon>Bacteria</taxon>
        <taxon>Pseudomonadati</taxon>
        <taxon>Pseudomonadota</taxon>
        <taxon>Gammaproteobacteria</taxon>
        <taxon>Steroidobacterales</taxon>
        <taxon>Steroidobacteraceae</taxon>
        <taxon>Steroidobacter</taxon>
    </lineage>
</organism>
<keyword evidence="1" id="KW-0732">Signal</keyword>
<sequence length="161" mass="17947">MFFPSSGASPGRVSRYWLIVAASLALPPVSNACVCQPAPKIDPAKVKKSVEWLLTNRTNVLRVRALRRVSDKDFSFEFAVIESWKGDYKPGDAIVASSIAFVDCREAVSIGDDLVVSFNELDKANFAKDTCPDRFQERRRELEAEYLKKLSPKYRSPDAAG</sequence>
<dbReference type="Proteomes" id="UP001595904">
    <property type="component" value="Unassembled WGS sequence"/>
</dbReference>
<keyword evidence="3" id="KW-1185">Reference proteome</keyword>
<accession>A0ABV8SX62</accession>